<gene>
    <name evidence="7" type="ORF">SAMN02745728_01795</name>
</gene>
<feature type="transmembrane region" description="Helical" evidence="6">
    <location>
        <begin position="420"/>
        <end position="437"/>
    </location>
</feature>
<keyword evidence="3 6" id="KW-0812">Transmembrane</keyword>
<keyword evidence="4 6" id="KW-1133">Transmembrane helix</keyword>
<feature type="transmembrane region" description="Helical" evidence="6">
    <location>
        <begin position="527"/>
        <end position="545"/>
    </location>
</feature>
<dbReference type="AlphaFoldDB" id="A0A1M7TAY2"/>
<feature type="transmembrane region" description="Helical" evidence="6">
    <location>
        <begin position="444"/>
        <end position="466"/>
    </location>
</feature>
<evidence type="ECO:0000256" key="5">
    <source>
        <dbReference type="ARBA" id="ARBA00023136"/>
    </source>
</evidence>
<keyword evidence="8" id="KW-1185">Reference proteome</keyword>
<proteinExistence type="predicted"/>
<evidence type="ECO:0000313" key="8">
    <source>
        <dbReference type="Proteomes" id="UP000186469"/>
    </source>
</evidence>
<feature type="transmembrane region" description="Helical" evidence="6">
    <location>
        <begin position="396"/>
        <end position="414"/>
    </location>
</feature>
<dbReference type="GO" id="GO:0005886">
    <property type="term" value="C:plasma membrane"/>
    <property type="evidence" value="ECO:0007669"/>
    <property type="project" value="UniProtKB-SubCell"/>
</dbReference>
<evidence type="ECO:0000313" key="7">
    <source>
        <dbReference type="EMBL" id="SHN67890.1"/>
    </source>
</evidence>
<accession>A0A1M7TAY2</accession>
<evidence type="ECO:0000256" key="4">
    <source>
        <dbReference type="ARBA" id="ARBA00022989"/>
    </source>
</evidence>
<evidence type="ECO:0000256" key="1">
    <source>
        <dbReference type="ARBA" id="ARBA00004651"/>
    </source>
</evidence>
<organism evidence="7 8">
    <name type="scientific">Desulfovibrio litoralis DSM 11393</name>
    <dbReference type="NCBI Taxonomy" id="1121455"/>
    <lineage>
        <taxon>Bacteria</taxon>
        <taxon>Pseudomonadati</taxon>
        <taxon>Thermodesulfobacteriota</taxon>
        <taxon>Desulfovibrionia</taxon>
        <taxon>Desulfovibrionales</taxon>
        <taxon>Desulfovibrionaceae</taxon>
        <taxon>Desulfovibrio</taxon>
    </lineage>
</organism>
<evidence type="ECO:0000256" key="3">
    <source>
        <dbReference type="ARBA" id="ARBA00022692"/>
    </source>
</evidence>
<keyword evidence="2" id="KW-1003">Cell membrane</keyword>
<dbReference type="OrthoDB" id="105720at2"/>
<feature type="transmembrane region" description="Helical" evidence="6">
    <location>
        <begin position="97"/>
        <end position="119"/>
    </location>
</feature>
<protein>
    <submittedName>
        <fullName evidence="7">Uncharacterized membrane protein YccC</fullName>
    </submittedName>
</protein>
<feature type="transmembrane region" description="Helical" evidence="6">
    <location>
        <begin position="496"/>
        <end position="515"/>
    </location>
</feature>
<evidence type="ECO:0000256" key="6">
    <source>
        <dbReference type="SAM" id="Phobius"/>
    </source>
</evidence>
<feature type="transmembrane region" description="Helical" evidence="6">
    <location>
        <begin position="58"/>
        <end position="85"/>
    </location>
</feature>
<feature type="transmembrane region" description="Helical" evidence="6">
    <location>
        <begin position="125"/>
        <end position="143"/>
    </location>
</feature>
<dbReference type="PANTHER" id="PTHR30509">
    <property type="entry name" value="P-HYDROXYBENZOIC ACID EFFLUX PUMP SUBUNIT-RELATED"/>
    <property type="match status" value="1"/>
</dbReference>
<reference evidence="7 8" key="1">
    <citation type="submission" date="2016-12" db="EMBL/GenBank/DDBJ databases">
        <authorList>
            <person name="Song W.-J."/>
            <person name="Kurnit D.M."/>
        </authorList>
    </citation>
    <scope>NUCLEOTIDE SEQUENCE [LARGE SCALE GENOMIC DNA]</scope>
    <source>
        <strain evidence="7 8">DSM 11393</strain>
    </source>
</reference>
<sequence>MNIHTLKKFVTNTEQHQISLNAAPRLEYGFKFHLINLKNFLIEELKPFPGRIELVTQILVLSIIWVIFAMSLELPDIWLSVYVIFLTSRRDAMSTAMAGMATLLGCSIALILCLLMLSLTASEPALRIPLMSIFIFIGMYATSILEAGRLALSIASMLAIMFGVVDSVNTPEELTRSLLWIWLAYAGPILLLVITNLIFSKNPARLFEEELRTRIRTSALALNKGPKSKEFNEFSLLYHKGMIHLRELQHMACLSSKKYKKRRNEDLALISMIDRLMASIYALENAPEQNEQSQVLMHKCGIWCLKIKDALRKKKDFKSTLIKATFSDEEITALPPSSVPLFLNLLERINTLLLAVSQRREITIPLLNPNLQTKTRSTIQEFTGVFVPDAFTNPEYLYFSLKTTLAAMLAYLFYMGTDWHGLRISVVTCIIVARSSYGETIHRLTMRLLGAMVGSFFGVLAIVFIIPYLDSIVGLILLLAYGGFFCAWASTGSERISFFGLQMSLAFFLCILQSFGPSFNLLLIRDSITGIMIGNIIMSIVFFVLTPSSATKPMRTAIAKNFDILRKMLLLENKQEYSETNKALPELRSRFERNMNTIRGYLPFVTLEPRSMHSRKPGSSRADMLLLEALFISVNTIAEHHPPERIQRILSPALKQAIWYCNRELAGWLIHYAYMVKTGSPIRPYRQRQYYQALKKATEEMMFSYDSSPLLRIHLQARLKWYDLLYTQIELAGLREQNTLTAQIE</sequence>
<keyword evidence="5 6" id="KW-0472">Membrane</keyword>
<feature type="transmembrane region" description="Helical" evidence="6">
    <location>
        <begin position="180"/>
        <end position="199"/>
    </location>
</feature>
<dbReference type="Proteomes" id="UP000186469">
    <property type="component" value="Unassembled WGS sequence"/>
</dbReference>
<dbReference type="PANTHER" id="PTHR30509:SF9">
    <property type="entry name" value="MULTIDRUG RESISTANCE PROTEIN MDTO"/>
    <property type="match status" value="1"/>
</dbReference>
<dbReference type="EMBL" id="FRDI01000009">
    <property type="protein sequence ID" value="SHN67890.1"/>
    <property type="molecule type" value="Genomic_DNA"/>
</dbReference>
<name>A0A1M7TAY2_9BACT</name>
<dbReference type="STRING" id="1121455.SAMN02745728_01795"/>
<comment type="subcellular location">
    <subcellularLocation>
        <location evidence="1">Cell membrane</location>
        <topology evidence="1">Multi-pass membrane protein</topology>
    </subcellularLocation>
</comment>
<feature type="transmembrane region" description="Helical" evidence="6">
    <location>
        <begin position="472"/>
        <end position="489"/>
    </location>
</feature>
<evidence type="ECO:0000256" key="2">
    <source>
        <dbReference type="ARBA" id="ARBA00022475"/>
    </source>
</evidence>
<dbReference type="RefSeq" id="WP_072697482.1">
    <property type="nucleotide sequence ID" value="NZ_FRDI01000009.1"/>
</dbReference>